<protein>
    <submittedName>
        <fullName evidence="2">Uncharacterized protein</fullName>
    </submittedName>
</protein>
<dbReference type="Proteomes" id="UP000290189">
    <property type="component" value="Unassembled WGS sequence"/>
</dbReference>
<dbReference type="EMBL" id="OVEO01000020">
    <property type="protein sequence ID" value="SPR02041.1"/>
    <property type="molecule type" value="Genomic_DNA"/>
</dbReference>
<feature type="transmembrane region" description="Helical" evidence="1">
    <location>
        <begin position="149"/>
        <end position="169"/>
    </location>
</feature>
<geneLocation type="mitochondrion" evidence="2"/>
<gene>
    <name evidence="2" type="ORF">PLBR_LOCUS9256</name>
</gene>
<keyword evidence="2" id="KW-0496">Mitochondrion</keyword>
<organism evidence="2 3">
    <name type="scientific">Plasmodiophora brassicae</name>
    <name type="common">Clubroot disease agent</name>
    <dbReference type="NCBI Taxonomy" id="37360"/>
    <lineage>
        <taxon>Eukaryota</taxon>
        <taxon>Sar</taxon>
        <taxon>Rhizaria</taxon>
        <taxon>Endomyxa</taxon>
        <taxon>Phytomyxea</taxon>
        <taxon>Plasmodiophorida</taxon>
        <taxon>Plasmodiophoridae</taxon>
        <taxon>Plasmodiophora</taxon>
    </lineage>
</organism>
<dbReference type="AlphaFoldDB" id="A0A3P3YP90"/>
<keyword evidence="1" id="KW-0812">Transmembrane</keyword>
<keyword evidence="1" id="KW-0472">Membrane</keyword>
<accession>A0A3P3YP90</accession>
<keyword evidence="1" id="KW-1133">Transmembrane helix</keyword>
<evidence type="ECO:0000313" key="3">
    <source>
        <dbReference type="Proteomes" id="UP000290189"/>
    </source>
</evidence>
<proteinExistence type="predicted"/>
<evidence type="ECO:0000256" key="1">
    <source>
        <dbReference type="SAM" id="Phobius"/>
    </source>
</evidence>
<name>A0A3P3YP90_PLABS</name>
<evidence type="ECO:0000313" key="2">
    <source>
        <dbReference type="EMBL" id="SPR02041.1"/>
    </source>
</evidence>
<reference evidence="2 3" key="1">
    <citation type="submission" date="2018-03" db="EMBL/GenBank/DDBJ databases">
        <authorList>
            <person name="Fogelqvist J."/>
        </authorList>
    </citation>
    <scope>NUCLEOTIDE SEQUENCE [LARGE SCALE GENOMIC DNA]</scope>
</reference>
<sequence>MPSHHDVARQLLDIPLLPRATTAEELVAAAGLHAAYDQSLGPHVARFHQYLVENHLTTVAALSAIAQAANCWNFLMDQHPRLPRAVVLVTEALANPALPLHEPLYSTVASTVLSIINSLWSQDRRTGLILVTHSPIPPSWDPRSITATVVFLLLIVPYAITRVLLYLLAASAYTTPTLSTGVTKHYERARDGNPIRMSNCVACRAPGTGAGWMQMDGSAFTLHLLHLNNLQQDSSNVDLL</sequence>